<keyword evidence="1" id="KW-1133">Transmembrane helix</keyword>
<sequence>MAFSFPALMCIVSGYVLCFAVFLALMSLALISALVALFGYLGWFLSVAKKKEDNSSFMVYSINTSAIASIFTATINFSISSKKVSLAMESLPQSFVSMQHTTVSNVAVSVSSVSCASLIWPPDLVTRW</sequence>
<name>R7T9E1_CAPTE</name>
<keyword evidence="4" id="KW-1185">Reference proteome</keyword>
<dbReference type="EMBL" id="AMQN01014438">
    <property type="status" value="NOT_ANNOTATED_CDS"/>
    <property type="molecule type" value="Genomic_DNA"/>
</dbReference>
<feature type="transmembrane region" description="Helical" evidence="1">
    <location>
        <begin position="12"/>
        <end position="45"/>
    </location>
</feature>
<reference evidence="4" key="1">
    <citation type="submission" date="2012-12" db="EMBL/GenBank/DDBJ databases">
        <authorList>
            <person name="Hellsten U."/>
            <person name="Grimwood J."/>
            <person name="Chapman J.A."/>
            <person name="Shapiro H."/>
            <person name="Aerts A."/>
            <person name="Otillar R.P."/>
            <person name="Terry A.Y."/>
            <person name="Boore J.L."/>
            <person name="Simakov O."/>
            <person name="Marletaz F."/>
            <person name="Cho S.-J."/>
            <person name="Edsinger-Gonzales E."/>
            <person name="Havlak P."/>
            <person name="Kuo D.-H."/>
            <person name="Larsson T."/>
            <person name="Lv J."/>
            <person name="Arendt D."/>
            <person name="Savage R."/>
            <person name="Osoegawa K."/>
            <person name="de Jong P."/>
            <person name="Lindberg D.R."/>
            <person name="Seaver E.C."/>
            <person name="Weisblat D.A."/>
            <person name="Putnam N.H."/>
            <person name="Grigoriev I.V."/>
            <person name="Rokhsar D.S."/>
        </authorList>
    </citation>
    <scope>NUCLEOTIDE SEQUENCE</scope>
    <source>
        <strain evidence="4">I ESC-2004</strain>
    </source>
</reference>
<dbReference type="AlphaFoldDB" id="R7T9E1"/>
<reference evidence="2 4" key="2">
    <citation type="journal article" date="2013" name="Nature">
        <title>Insights into bilaterian evolution from three spiralian genomes.</title>
        <authorList>
            <person name="Simakov O."/>
            <person name="Marletaz F."/>
            <person name="Cho S.J."/>
            <person name="Edsinger-Gonzales E."/>
            <person name="Havlak P."/>
            <person name="Hellsten U."/>
            <person name="Kuo D.H."/>
            <person name="Larsson T."/>
            <person name="Lv J."/>
            <person name="Arendt D."/>
            <person name="Savage R."/>
            <person name="Osoegawa K."/>
            <person name="de Jong P."/>
            <person name="Grimwood J."/>
            <person name="Chapman J.A."/>
            <person name="Shapiro H."/>
            <person name="Aerts A."/>
            <person name="Otillar R.P."/>
            <person name="Terry A.Y."/>
            <person name="Boore J.L."/>
            <person name="Grigoriev I.V."/>
            <person name="Lindberg D.R."/>
            <person name="Seaver E.C."/>
            <person name="Weisblat D.A."/>
            <person name="Putnam N.H."/>
            <person name="Rokhsar D.S."/>
        </authorList>
    </citation>
    <scope>NUCLEOTIDE SEQUENCE</scope>
    <source>
        <strain evidence="2 4">I ESC-2004</strain>
    </source>
</reference>
<dbReference type="EMBL" id="AMQN01014439">
    <property type="status" value="NOT_ANNOTATED_CDS"/>
    <property type="molecule type" value="Genomic_DNA"/>
</dbReference>
<dbReference type="HOGENOM" id="CLU_1965014_0_0_1"/>
<keyword evidence="1" id="KW-0472">Membrane</keyword>
<dbReference type="EnsemblMetazoa" id="CapteT187652">
    <property type="protein sequence ID" value="CapteP187652"/>
    <property type="gene ID" value="CapteG187652"/>
</dbReference>
<reference evidence="3" key="3">
    <citation type="submission" date="2015-06" db="UniProtKB">
        <authorList>
            <consortium name="EnsemblMetazoa"/>
        </authorList>
    </citation>
    <scope>IDENTIFICATION</scope>
</reference>
<keyword evidence="1" id="KW-0812">Transmembrane</keyword>
<feature type="transmembrane region" description="Helical" evidence="1">
    <location>
        <begin position="57"/>
        <end position="79"/>
    </location>
</feature>
<evidence type="ECO:0000313" key="2">
    <source>
        <dbReference type="EMBL" id="ELT90343.1"/>
    </source>
</evidence>
<proteinExistence type="predicted"/>
<feature type="non-terminal residue" evidence="2">
    <location>
        <position position="128"/>
    </location>
</feature>
<dbReference type="Proteomes" id="UP000014760">
    <property type="component" value="Unassembled WGS sequence"/>
</dbReference>
<evidence type="ECO:0000313" key="4">
    <source>
        <dbReference type="Proteomes" id="UP000014760"/>
    </source>
</evidence>
<evidence type="ECO:0000256" key="1">
    <source>
        <dbReference type="SAM" id="Phobius"/>
    </source>
</evidence>
<gene>
    <name evidence="2" type="ORF">CAPTEDRAFT_187652</name>
</gene>
<organism evidence="2">
    <name type="scientific">Capitella teleta</name>
    <name type="common">Polychaete worm</name>
    <dbReference type="NCBI Taxonomy" id="283909"/>
    <lineage>
        <taxon>Eukaryota</taxon>
        <taxon>Metazoa</taxon>
        <taxon>Spiralia</taxon>
        <taxon>Lophotrochozoa</taxon>
        <taxon>Annelida</taxon>
        <taxon>Polychaeta</taxon>
        <taxon>Sedentaria</taxon>
        <taxon>Scolecida</taxon>
        <taxon>Capitellidae</taxon>
        <taxon>Capitella</taxon>
    </lineage>
</organism>
<protein>
    <submittedName>
        <fullName evidence="2 3">Uncharacterized protein</fullName>
    </submittedName>
</protein>
<accession>R7T9E1</accession>
<dbReference type="EMBL" id="KB310970">
    <property type="protein sequence ID" value="ELT90343.1"/>
    <property type="molecule type" value="Genomic_DNA"/>
</dbReference>
<evidence type="ECO:0000313" key="3">
    <source>
        <dbReference type="EnsemblMetazoa" id="CapteP187652"/>
    </source>
</evidence>